<dbReference type="OrthoDB" id="269227at2759"/>
<comment type="caution">
    <text evidence="5">The sequence shown here is derived from an EMBL/GenBank/DDBJ whole genome shotgun (WGS) entry which is preliminary data.</text>
</comment>
<dbReference type="PANTHER" id="PTHR11552:SF208">
    <property type="entry name" value="RE36204P-RELATED"/>
    <property type="match status" value="1"/>
</dbReference>
<accession>A0A8K0CUC2</accession>
<dbReference type="GO" id="GO:0016614">
    <property type="term" value="F:oxidoreductase activity, acting on CH-OH group of donors"/>
    <property type="evidence" value="ECO:0007669"/>
    <property type="project" value="InterPro"/>
</dbReference>
<dbReference type="AlphaFoldDB" id="A0A8K0CUC2"/>
<gene>
    <name evidence="5" type="ORF">ILUMI_16483</name>
</gene>
<evidence type="ECO:0000256" key="1">
    <source>
        <dbReference type="ARBA" id="ARBA00010790"/>
    </source>
</evidence>
<evidence type="ECO:0000313" key="6">
    <source>
        <dbReference type="Proteomes" id="UP000801492"/>
    </source>
</evidence>
<dbReference type="Pfam" id="PF00732">
    <property type="entry name" value="GMC_oxred_N"/>
    <property type="match status" value="1"/>
</dbReference>
<dbReference type="Pfam" id="PF05199">
    <property type="entry name" value="GMC_oxred_C"/>
    <property type="match status" value="1"/>
</dbReference>
<comment type="similarity">
    <text evidence="1 2">Belongs to the GMC oxidoreductase family.</text>
</comment>
<dbReference type="InterPro" id="IPR012132">
    <property type="entry name" value="GMC_OxRdtase"/>
</dbReference>
<dbReference type="Gene3D" id="3.30.560.10">
    <property type="entry name" value="Glucose Oxidase, domain 3"/>
    <property type="match status" value="1"/>
</dbReference>
<keyword evidence="2" id="KW-0285">Flavoprotein</keyword>
<dbReference type="Proteomes" id="UP000801492">
    <property type="component" value="Unassembled WGS sequence"/>
</dbReference>
<dbReference type="InterPro" id="IPR036188">
    <property type="entry name" value="FAD/NAD-bd_sf"/>
</dbReference>
<dbReference type="GO" id="GO:0050660">
    <property type="term" value="F:flavin adenine dinucleotide binding"/>
    <property type="evidence" value="ECO:0007669"/>
    <property type="project" value="InterPro"/>
</dbReference>
<dbReference type="EMBL" id="VTPC01063748">
    <property type="protein sequence ID" value="KAF2889690.1"/>
    <property type="molecule type" value="Genomic_DNA"/>
</dbReference>
<keyword evidence="2" id="KW-0274">FAD</keyword>
<keyword evidence="6" id="KW-1185">Reference proteome</keyword>
<sequence>VHLAVLHLKTITMKTIILCFLTLILLVQAKQDVSEELVEYYLRLLQEYVNKSAQWERPIDNRKLFQPNDEEAEPVDHGHYDFIIVGAGIAGSVLANRLTESGKYNVLVLEAGGHEDNFTDVPGFVPYLARSEFNWGYITIEQKNCCLGMKNSQCNYPTGRAVGGSSVINFPIYVRGNRKYFDKWGSENPGWDYKSVLPYLKKSENASLRWEDPGYHGHNGSLNVEDCRNYPEETNVFLDAAEQRGREILDYNGKNQNGYSTMQMFTKEGRRCSANKAFVKPAMKRKTLEILDHALGTKILVKDKTAYGLEFIRNRTKYIATASKEVIISGGTINSAQILMVSGIGPKQHLEELGIPVVQDLPVGETFYDQQTCPGIMFSTNISANEPDMKQYIRDYLTGSGSLTSTLGISGIGYDILKIRSKNRSIQYIFGSGPTEVASSFFLDWLEMKNETWQALSRNLSGKYMWAMFPILQEPKSKGTIRLKTKDPLDYPVLDSNLYSDDDDMERMLAAIKDIFEISKTPAFQRIDSKYVSDPLPACKHYEHLSSDYWTCAVKQLTYPIVEGVSTCRMGPKDDKSSVVDNKLKVHGIDRLRVVGAGVIPFSFSHPAPAVYMVGEKAADLIRKQYGDL</sequence>
<reference evidence="5" key="1">
    <citation type="submission" date="2019-08" db="EMBL/GenBank/DDBJ databases">
        <title>The genome of the North American firefly Photinus pyralis.</title>
        <authorList>
            <consortium name="Photinus pyralis genome working group"/>
            <person name="Fallon T.R."/>
            <person name="Sander Lower S.E."/>
            <person name="Weng J.-K."/>
        </authorList>
    </citation>
    <scope>NUCLEOTIDE SEQUENCE</scope>
    <source>
        <strain evidence="5">TRF0915ILg1</strain>
        <tissue evidence="5">Whole body</tissue>
    </source>
</reference>
<dbReference type="PIRSF" id="PIRSF000137">
    <property type="entry name" value="Alcohol_oxidase"/>
    <property type="match status" value="1"/>
</dbReference>
<dbReference type="PROSITE" id="PS00623">
    <property type="entry name" value="GMC_OXRED_1"/>
    <property type="match status" value="1"/>
</dbReference>
<dbReference type="InterPro" id="IPR007867">
    <property type="entry name" value="GMC_OxRtase_C"/>
</dbReference>
<feature type="domain" description="Glucose-methanol-choline oxidoreductase N-terminal" evidence="4">
    <location>
        <begin position="159"/>
        <end position="182"/>
    </location>
</feature>
<feature type="chain" id="PRO_5035471017" description="Glucose-methanol-choline oxidoreductase N-terminal domain-containing protein" evidence="3">
    <location>
        <begin position="30"/>
        <end position="629"/>
    </location>
</feature>
<dbReference type="SUPFAM" id="SSF51905">
    <property type="entry name" value="FAD/NAD(P)-binding domain"/>
    <property type="match status" value="1"/>
</dbReference>
<organism evidence="5 6">
    <name type="scientific">Ignelater luminosus</name>
    <name type="common">Cucubano</name>
    <name type="synonym">Pyrophorus luminosus</name>
    <dbReference type="NCBI Taxonomy" id="2038154"/>
    <lineage>
        <taxon>Eukaryota</taxon>
        <taxon>Metazoa</taxon>
        <taxon>Ecdysozoa</taxon>
        <taxon>Arthropoda</taxon>
        <taxon>Hexapoda</taxon>
        <taxon>Insecta</taxon>
        <taxon>Pterygota</taxon>
        <taxon>Neoptera</taxon>
        <taxon>Endopterygota</taxon>
        <taxon>Coleoptera</taxon>
        <taxon>Polyphaga</taxon>
        <taxon>Elateriformia</taxon>
        <taxon>Elateroidea</taxon>
        <taxon>Elateridae</taxon>
        <taxon>Agrypninae</taxon>
        <taxon>Pyrophorini</taxon>
        <taxon>Ignelater</taxon>
    </lineage>
</organism>
<evidence type="ECO:0000256" key="2">
    <source>
        <dbReference type="RuleBase" id="RU003968"/>
    </source>
</evidence>
<evidence type="ECO:0000259" key="4">
    <source>
        <dbReference type="PROSITE" id="PS00623"/>
    </source>
</evidence>
<protein>
    <recommendedName>
        <fullName evidence="4">Glucose-methanol-choline oxidoreductase N-terminal domain-containing protein</fullName>
    </recommendedName>
</protein>
<proteinExistence type="inferred from homology"/>
<evidence type="ECO:0000313" key="5">
    <source>
        <dbReference type="EMBL" id="KAF2889690.1"/>
    </source>
</evidence>
<name>A0A8K0CUC2_IGNLU</name>
<dbReference type="InterPro" id="IPR000172">
    <property type="entry name" value="GMC_OxRdtase_N"/>
</dbReference>
<feature type="signal peptide" evidence="3">
    <location>
        <begin position="1"/>
        <end position="29"/>
    </location>
</feature>
<evidence type="ECO:0000256" key="3">
    <source>
        <dbReference type="SAM" id="SignalP"/>
    </source>
</evidence>
<dbReference type="SUPFAM" id="SSF54373">
    <property type="entry name" value="FAD-linked reductases, C-terminal domain"/>
    <property type="match status" value="1"/>
</dbReference>
<feature type="non-terminal residue" evidence="5">
    <location>
        <position position="629"/>
    </location>
</feature>
<dbReference type="Gene3D" id="3.50.50.60">
    <property type="entry name" value="FAD/NAD(P)-binding domain"/>
    <property type="match status" value="1"/>
</dbReference>
<dbReference type="PANTHER" id="PTHR11552">
    <property type="entry name" value="GLUCOSE-METHANOL-CHOLINE GMC OXIDOREDUCTASE"/>
    <property type="match status" value="1"/>
</dbReference>
<keyword evidence="3" id="KW-0732">Signal</keyword>